<dbReference type="Proteomes" id="UP000258997">
    <property type="component" value="Segment"/>
</dbReference>
<name>A0A385EBY2_9CAUD</name>
<gene>
    <name evidence="1" type="ORF">CcrBL10_gp168c</name>
</gene>
<dbReference type="EMBL" id="MH588544">
    <property type="protein sequence ID" value="AXQ68372.1"/>
    <property type="molecule type" value="Genomic_DNA"/>
</dbReference>
<proteinExistence type="predicted"/>
<sequence>MGQVMTEVDACHEHRAKRQTWCWKWVEEVLTGRVFNRRIQAFRTLEECMELVQTQGLTKEDVIRQAEWTFSRPVGEVKEEVGGLLLSLYTLCENLGISADGCEADEINRVKTLSHEKVQAKEAAKQAAGLL</sequence>
<reference evidence="1 2" key="1">
    <citation type="submission" date="2018-07" db="EMBL/GenBank/DDBJ databases">
        <title>Giant CbK-like Caulobacter bacteriophages have genetically divergent genomes.</title>
        <authorList>
            <person name="Wilson K.M."/>
            <person name="Ely B."/>
        </authorList>
    </citation>
    <scope>NUCLEOTIDE SEQUENCE [LARGE SCALE GENOMIC DNA]</scope>
</reference>
<organism evidence="1 2">
    <name type="scientific">Caulobacter phage CcrBL10</name>
    <dbReference type="NCBI Taxonomy" id="2283269"/>
    <lineage>
        <taxon>Viruses</taxon>
        <taxon>Duplodnaviria</taxon>
        <taxon>Heunggongvirae</taxon>
        <taxon>Uroviricota</taxon>
        <taxon>Caudoviricetes</taxon>
        <taxon>Jeanschmidtviridae</taxon>
        <taxon>Poindextervirus</taxon>
        <taxon>Poindextervirus BL10</taxon>
    </lineage>
</organism>
<accession>A0A385EBY2</accession>
<evidence type="ECO:0000313" key="1">
    <source>
        <dbReference type="EMBL" id="AXQ68372.1"/>
    </source>
</evidence>
<keyword evidence="2" id="KW-1185">Reference proteome</keyword>
<evidence type="ECO:0000313" key="2">
    <source>
        <dbReference type="Proteomes" id="UP000258997"/>
    </source>
</evidence>
<protein>
    <submittedName>
        <fullName evidence="1">Uncharacterized protein</fullName>
    </submittedName>
</protein>